<evidence type="ECO:0008006" key="4">
    <source>
        <dbReference type="Google" id="ProtNLM"/>
    </source>
</evidence>
<evidence type="ECO:0000313" key="3">
    <source>
        <dbReference type="Proteomes" id="UP000325614"/>
    </source>
</evidence>
<evidence type="ECO:0000256" key="1">
    <source>
        <dbReference type="SAM" id="SignalP"/>
    </source>
</evidence>
<dbReference type="RefSeq" id="WP_152585400.1">
    <property type="nucleotide sequence ID" value="NZ_CP045423.1"/>
</dbReference>
<feature type="chain" id="PRO_5024795235" description="Secreted protein" evidence="1">
    <location>
        <begin position="27"/>
        <end position="111"/>
    </location>
</feature>
<feature type="signal peptide" evidence="1">
    <location>
        <begin position="1"/>
        <end position="26"/>
    </location>
</feature>
<dbReference type="EMBL" id="CP045423">
    <property type="protein sequence ID" value="QFU15755.1"/>
    <property type="molecule type" value="Genomic_DNA"/>
</dbReference>
<keyword evidence="1" id="KW-0732">Signal</keyword>
<gene>
    <name evidence="2" type="ORF">GDR74_05705</name>
</gene>
<sequence length="111" mass="11742">MTRRSAWAIAAAGLLATCLGPAPALADAIDGDWCSDDGRRLSIAGPAIVTPGGARMQGSYTRHSFLYTAPAGEPGGGEEVSMRLLSEILVQIRFGPDRPVQTWHRCTETTS</sequence>
<keyword evidence="3" id="KW-1185">Reference proteome</keyword>
<dbReference type="Proteomes" id="UP000325614">
    <property type="component" value="Chromosome"/>
</dbReference>
<proteinExistence type="predicted"/>
<accession>A0A5P9JX17</accession>
<evidence type="ECO:0000313" key="2">
    <source>
        <dbReference type="EMBL" id="QFU15755.1"/>
    </source>
</evidence>
<organism evidence="2 3">
    <name type="scientific">Microvirga thermotolerans</name>
    <dbReference type="NCBI Taxonomy" id="2651334"/>
    <lineage>
        <taxon>Bacteria</taxon>
        <taxon>Pseudomonadati</taxon>
        <taxon>Pseudomonadota</taxon>
        <taxon>Alphaproteobacteria</taxon>
        <taxon>Hyphomicrobiales</taxon>
        <taxon>Methylobacteriaceae</taxon>
        <taxon>Microvirga</taxon>
    </lineage>
</organism>
<name>A0A5P9JX17_9HYPH</name>
<protein>
    <recommendedName>
        <fullName evidence="4">Secreted protein</fullName>
    </recommendedName>
</protein>
<reference evidence="2 3" key="1">
    <citation type="submission" date="2019-10" db="EMBL/GenBank/DDBJ databases">
        <title>Isolation, Identification of Microvirga thermotolerans HR1, a novel thermophilic bacterium and Comparative Genomics of the genus Microvirga.</title>
        <authorList>
            <person name="Li J."/>
            <person name="Zhang W."/>
            <person name="Lin M."/>
            <person name="Wang J."/>
        </authorList>
    </citation>
    <scope>NUCLEOTIDE SEQUENCE [LARGE SCALE GENOMIC DNA]</scope>
    <source>
        <strain evidence="2 3">HR1</strain>
    </source>
</reference>
<dbReference type="KEGG" id="mico:GDR74_05705"/>
<dbReference type="AlphaFoldDB" id="A0A5P9JX17"/>